<dbReference type="AlphaFoldDB" id="A0A1F5EJ37"/>
<evidence type="ECO:0000313" key="1">
    <source>
        <dbReference type="EMBL" id="OGD67224.1"/>
    </source>
</evidence>
<gene>
    <name evidence="1" type="ORF">A2Z61_01565</name>
</gene>
<evidence type="ECO:0000313" key="2">
    <source>
        <dbReference type="Proteomes" id="UP000186029"/>
    </source>
</evidence>
<dbReference type="EMBL" id="MFAC01000011">
    <property type="protein sequence ID" value="OGD67224.1"/>
    <property type="molecule type" value="Genomic_DNA"/>
</dbReference>
<name>A0A1F5EJ37_9BACT</name>
<organism evidence="1 2">
    <name type="scientific">Candidatus Campbellbacteria bacterium RIFCSPLOWO2_02_35_12</name>
    <dbReference type="NCBI Taxonomy" id="1797580"/>
    <lineage>
        <taxon>Bacteria</taxon>
        <taxon>Candidatus Campbelliibacteriota</taxon>
    </lineage>
</organism>
<sequence length="73" mass="8357">MPNLTGVVNEKIFCIPVSREFFKKVTQEAIRNALPTRGKDDFINKLFGEIVNKINPDETTIKVALETIKHKKE</sequence>
<comment type="caution">
    <text evidence="1">The sequence shown here is derived from an EMBL/GenBank/DDBJ whole genome shotgun (WGS) entry which is preliminary data.</text>
</comment>
<accession>A0A1F5EJ37</accession>
<proteinExistence type="predicted"/>
<dbReference type="Proteomes" id="UP000186029">
    <property type="component" value="Unassembled WGS sequence"/>
</dbReference>
<dbReference type="STRING" id="1797580.A2Z61_01565"/>
<reference evidence="1 2" key="1">
    <citation type="journal article" date="2016" name="Nat. Commun.">
        <title>Thousands of microbial genomes shed light on interconnected biogeochemical processes in an aquifer system.</title>
        <authorList>
            <person name="Anantharaman K."/>
            <person name="Brown C.T."/>
            <person name="Hug L.A."/>
            <person name="Sharon I."/>
            <person name="Castelle C.J."/>
            <person name="Probst A.J."/>
            <person name="Thomas B.C."/>
            <person name="Singh A."/>
            <person name="Wilkins M.J."/>
            <person name="Karaoz U."/>
            <person name="Brodie E.L."/>
            <person name="Williams K.H."/>
            <person name="Hubbard S.S."/>
            <person name="Banfield J.F."/>
        </authorList>
    </citation>
    <scope>NUCLEOTIDE SEQUENCE [LARGE SCALE GENOMIC DNA]</scope>
</reference>
<protein>
    <submittedName>
        <fullName evidence="1">Uncharacterized protein</fullName>
    </submittedName>
</protein>